<keyword evidence="4" id="KW-1185">Reference proteome</keyword>
<dbReference type="InterPro" id="IPR000868">
    <property type="entry name" value="Isochorismatase-like_dom"/>
</dbReference>
<dbReference type="CDD" id="cd00431">
    <property type="entry name" value="cysteine_hydrolases"/>
    <property type="match status" value="1"/>
</dbReference>
<organism evidence="3 4">
    <name type="scientific">Microbacterium galbinum</name>
    <dbReference type="NCBI Taxonomy" id="2851646"/>
    <lineage>
        <taxon>Bacteria</taxon>
        <taxon>Bacillati</taxon>
        <taxon>Actinomycetota</taxon>
        <taxon>Actinomycetes</taxon>
        <taxon>Micrococcales</taxon>
        <taxon>Microbacteriaceae</taxon>
        <taxon>Microbacterium</taxon>
    </lineage>
</organism>
<evidence type="ECO:0000313" key="3">
    <source>
        <dbReference type="EMBL" id="UPL14730.1"/>
    </source>
</evidence>
<dbReference type="InterPro" id="IPR036380">
    <property type="entry name" value="Isochorismatase-like_sf"/>
</dbReference>
<keyword evidence="1 3" id="KW-0378">Hydrolase</keyword>
<dbReference type="PANTHER" id="PTHR43540">
    <property type="entry name" value="PEROXYUREIDOACRYLATE/UREIDOACRYLATE AMIDOHYDROLASE-RELATED"/>
    <property type="match status" value="1"/>
</dbReference>
<feature type="domain" description="Isochorismatase-like" evidence="2">
    <location>
        <begin position="11"/>
        <end position="179"/>
    </location>
</feature>
<evidence type="ECO:0000256" key="1">
    <source>
        <dbReference type="ARBA" id="ARBA00022801"/>
    </source>
</evidence>
<dbReference type="InterPro" id="IPR050272">
    <property type="entry name" value="Isochorismatase-like_hydrls"/>
</dbReference>
<dbReference type="SUPFAM" id="SSF52499">
    <property type="entry name" value="Isochorismatase-like hydrolases"/>
    <property type="match status" value="1"/>
</dbReference>
<dbReference type="Proteomes" id="UP000831963">
    <property type="component" value="Chromosome"/>
</dbReference>
<name>A0ABY4IPJ1_9MICO</name>
<dbReference type="RefSeq" id="WP_247632900.1">
    <property type="nucleotide sequence ID" value="NZ_CP078077.1"/>
</dbReference>
<protein>
    <submittedName>
        <fullName evidence="3">Cysteine hydrolase</fullName>
    </submittedName>
</protein>
<accession>A0ABY4IPJ1</accession>
<dbReference type="Gene3D" id="3.40.50.850">
    <property type="entry name" value="Isochorismatase-like"/>
    <property type="match status" value="1"/>
</dbReference>
<gene>
    <name evidence="3" type="ORF">KV396_09670</name>
</gene>
<dbReference type="Pfam" id="PF00857">
    <property type="entry name" value="Isochorismatase"/>
    <property type="match status" value="1"/>
</dbReference>
<sequence length="189" mass="19582">MPLAPLDENVALIVVDLQVATAPRMEQDTLERVVANTNTLAAAFRASGQPVVIATVSGSLPGRTEMVKAHGVSTVPAGGDELLPSLAKDAADIRIRRAPWSAFADSDLHDQLSRRGVTQVVVTGVATSIGVESTARDAYALGYSVALPADAVMDFRPDVGAAHLAQIVPLLAEVTTTEELIAALGALGH</sequence>
<reference evidence="3 4" key="1">
    <citation type="submission" date="2021-06" db="EMBL/GenBank/DDBJ databases">
        <title>Genome-based taxonomic framework of Microbacterium strains isolated from marine environment, the description of four new species and reclassification of four preexisting species.</title>
        <authorList>
            <person name="Lee S.D."/>
            <person name="Kim S.-M."/>
            <person name="Byeon Y.-S."/>
            <person name="Yang H.L."/>
            <person name="Kim I.S."/>
        </authorList>
    </citation>
    <scope>NUCLEOTIDE SEQUENCE [LARGE SCALE GENOMIC DNA]</scope>
    <source>
        <strain evidence="3 4">SSW1-36</strain>
    </source>
</reference>
<dbReference type="EMBL" id="CP078077">
    <property type="protein sequence ID" value="UPL14730.1"/>
    <property type="molecule type" value="Genomic_DNA"/>
</dbReference>
<evidence type="ECO:0000259" key="2">
    <source>
        <dbReference type="Pfam" id="PF00857"/>
    </source>
</evidence>
<proteinExistence type="predicted"/>
<dbReference type="PANTHER" id="PTHR43540:SF7">
    <property type="entry name" value="ISOCHORISMATASE FAMILY PROTEIN YECD"/>
    <property type="match status" value="1"/>
</dbReference>
<evidence type="ECO:0000313" key="4">
    <source>
        <dbReference type="Proteomes" id="UP000831963"/>
    </source>
</evidence>
<dbReference type="GO" id="GO:0016787">
    <property type="term" value="F:hydrolase activity"/>
    <property type="evidence" value="ECO:0007669"/>
    <property type="project" value="UniProtKB-KW"/>
</dbReference>